<dbReference type="SUPFAM" id="SSF55781">
    <property type="entry name" value="GAF domain-like"/>
    <property type="match status" value="1"/>
</dbReference>
<dbReference type="InterPro" id="IPR005561">
    <property type="entry name" value="ANTAR"/>
</dbReference>
<organism evidence="5 6">
    <name type="scientific">Microlunatus spumicola</name>
    <dbReference type="NCBI Taxonomy" id="81499"/>
    <lineage>
        <taxon>Bacteria</taxon>
        <taxon>Bacillati</taxon>
        <taxon>Actinomycetota</taxon>
        <taxon>Actinomycetes</taxon>
        <taxon>Propionibacteriales</taxon>
        <taxon>Propionibacteriaceae</taxon>
        <taxon>Microlunatus</taxon>
    </lineage>
</organism>
<dbReference type="Gene3D" id="3.30.450.40">
    <property type="match status" value="1"/>
</dbReference>
<evidence type="ECO:0000256" key="2">
    <source>
        <dbReference type="ARBA" id="ARBA00023163"/>
    </source>
</evidence>
<evidence type="ECO:0000313" key="5">
    <source>
        <dbReference type="EMBL" id="GAA3552449.1"/>
    </source>
</evidence>
<dbReference type="Pfam" id="PF03861">
    <property type="entry name" value="ANTAR"/>
    <property type="match status" value="1"/>
</dbReference>
<keyword evidence="2" id="KW-0804">Transcription</keyword>
<dbReference type="Proteomes" id="UP001500767">
    <property type="component" value="Unassembled WGS sequence"/>
</dbReference>
<feature type="region of interest" description="Disordered" evidence="3">
    <location>
        <begin position="65"/>
        <end position="90"/>
    </location>
</feature>
<comment type="caution">
    <text evidence="5">The sequence shown here is derived from an EMBL/GenBank/DDBJ whole genome shotgun (WGS) entry which is preliminary data.</text>
</comment>
<dbReference type="InterPro" id="IPR029016">
    <property type="entry name" value="GAF-like_dom_sf"/>
</dbReference>
<dbReference type="EMBL" id="BAAAYR010000001">
    <property type="protein sequence ID" value="GAA3552449.1"/>
    <property type="molecule type" value="Genomic_DNA"/>
</dbReference>
<accession>A0ABP6WKB5</accession>
<gene>
    <name evidence="5" type="ORF">GCM10022197_04360</name>
</gene>
<evidence type="ECO:0000313" key="6">
    <source>
        <dbReference type="Proteomes" id="UP001500767"/>
    </source>
</evidence>
<reference evidence="6" key="1">
    <citation type="journal article" date="2019" name="Int. J. Syst. Evol. Microbiol.">
        <title>The Global Catalogue of Microorganisms (GCM) 10K type strain sequencing project: providing services to taxonomists for standard genome sequencing and annotation.</title>
        <authorList>
            <consortium name="The Broad Institute Genomics Platform"/>
            <consortium name="The Broad Institute Genome Sequencing Center for Infectious Disease"/>
            <person name="Wu L."/>
            <person name="Ma J."/>
        </authorList>
    </citation>
    <scope>NUCLEOTIDE SEQUENCE [LARGE SCALE GENOMIC DNA]</scope>
    <source>
        <strain evidence="6">JCM 16540</strain>
    </source>
</reference>
<dbReference type="InterPro" id="IPR036388">
    <property type="entry name" value="WH-like_DNA-bd_sf"/>
</dbReference>
<keyword evidence="1" id="KW-0805">Transcription regulation</keyword>
<dbReference type="PROSITE" id="PS50921">
    <property type="entry name" value="ANTAR"/>
    <property type="match status" value="1"/>
</dbReference>
<name>A0ABP6WKB5_9ACTN</name>
<dbReference type="Gene3D" id="1.10.10.10">
    <property type="entry name" value="Winged helix-like DNA-binding domain superfamily/Winged helix DNA-binding domain"/>
    <property type="match status" value="1"/>
</dbReference>
<protein>
    <recommendedName>
        <fullName evidence="4">ANTAR domain-containing protein</fullName>
    </recommendedName>
</protein>
<evidence type="ECO:0000256" key="3">
    <source>
        <dbReference type="SAM" id="MobiDB-lite"/>
    </source>
</evidence>
<sequence>MTHPSVLVRSRQPVAQQGDQPWDLAGILSTSGQSSTTGQACMTTTAQPDQHAALRASLRGAAERTLADARSLGRPQRPTATTPLVEGDDHGGVDGVGVTLVVDGESVFVGANAFTDAVDEVQYDLDEGPCLTAVASGRIVSSTRIGTTERRWSRFTPQAAALELRSVRSAPITHEDRVIGSVNLYSRTAYGLGAVPPRVLHRLTQAAEDALSRAWLLALAGTGVRRLTDALDDRAVTEHAVGLLMDRYLMNANQARTLLGQLALHDGVSDAAAARTLTGAGADAVVDAAGLEGPGATTGDA</sequence>
<dbReference type="InterPro" id="IPR003018">
    <property type="entry name" value="GAF"/>
</dbReference>
<dbReference type="RefSeq" id="WP_204912443.1">
    <property type="nucleotide sequence ID" value="NZ_BAAAYR010000001.1"/>
</dbReference>
<proteinExistence type="predicted"/>
<keyword evidence="6" id="KW-1185">Reference proteome</keyword>
<evidence type="ECO:0000256" key="1">
    <source>
        <dbReference type="ARBA" id="ARBA00023015"/>
    </source>
</evidence>
<dbReference type="Pfam" id="PF13185">
    <property type="entry name" value="GAF_2"/>
    <property type="match status" value="1"/>
</dbReference>
<evidence type="ECO:0000259" key="4">
    <source>
        <dbReference type="PROSITE" id="PS50921"/>
    </source>
</evidence>
<feature type="domain" description="ANTAR" evidence="4">
    <location>
        <begin position="217"/>
        <end position="278"/>
    </location>
</feature>